<evidence type="ECO:0000256" key="1">
    <source>
        <dbReference type="ARBA" id="ARBA00004225"/>
    </source>
</evidence>
<dbReference type="InterPro" id="IPR023395">
    <property type="entry name" value="MCP_dom_sf"/>
</dbReference>
<dbReference type="InterPro" id="IPR018108">
    <property type="entry name" value="MCP_transmembrane"/>
</dbReference>
<dbReference type="PROSITE" id="PS50920">
    <property type="entry name" value="SOLCAR"/>
    <property type="match status" value="3"/>
</dbReference>
<dbReference type="SUPFAM" id="SSF103506">
    <property type="entry name" value="Mitochondrial carrier"/>
    <property type="match status" value="1"/>
</dbReference>
<evidence type="ECO:0000256" key="3">
    <source>
        <dbReference type="ARBA" id="ARBA00022448"/>
    </source>
</evidence>
<keyword evidence="5" id="KW-0677">Repeat</keyword>
<evidence type="ECO:0000256" key="4">
    <source>
        <dbReference type="ARBA" id="ARBA00022692"/>
    </source>
</evidence>
<accession>A0A7S2SCA7</accession>
<sequence length="332" mass="35662">MGASELTSEEERAALTRLARHYSKQHVESDGFQDELKQPALAKKPVKTKLAGWKHFVAGGVAGAAEVVCTMPLDVVKTQMQVNSGKYTGPINAAVQIHKTGGVRALYYGMPAFLTQTSAKAAIRFFGFAQCKDLLTKVVGEDTAKDNMIKVNFFSGLGAGAMEAAIWTTPTERLKVLRQSEAATTGKKKYNSTLGTAKIVVQEHGFRGLFVGIVPCVIRQASSVGVRFMLYDPVKKVLNTTLGMEDGVGTFMLAGGTVGALSVIINNPVDVVKNIQQAGSRDGFFKICQTIMSEDGPKGFFRGLSARVPRVFAGQAITFAVYEQMAKVLLAV</sequence>
<keyword evidence="6" id="KW-1133">Transmembrane helix</keyword>
<dbReference type="PANTHER" id="PTHR45788">
    <property type="entry name" value="SUCCINATE/FUMARATE MITOCHONDRIAL TRANSPORTER-RELATED"/>
    <property type="match status" value="1"/>
</dbReference>
<dbReference type="PANTHER" id="PTHR45788:SF2">
    <property type="entry name" value="SUCCINATE_FUMARATE MITOCHONDRIAL TRANSPORTER"/>
    <property type="match status" value="1"/>
</dbReference>
<dbReference type="GO" id="GO:0031966">
    <property type="term" value="C:mitochondrial membrane"/>
    <property type="evidence" value="ECO:0007669"/>
    <property type="project" value="UniProtKB-SubCell"/>
</dbReference>
<feature type="repeat" description="Solcar" evidence="9">
    <location>
        <begin position="147"/>
        <end position="237"/>
    </location>
</feature>
<organism evidence="11">
    <name type="scientific">Mucochytrium quahogii</name>
    <dbReference type="NCBI Taxonomy" id="96639"/>
    <lineage>
        <taxon>Eukaryota</taxon>
        <taxon>Sar</taxon>
        <taxon>Stramenopiles</taxon>
        <taxon>Bigyra</taxon>
        <taxon>Labyrinthulomycetes</taxon>
        <taxon>Thraustochytrida</taxon>
        <taxon>Thraustochytriidae</taxon>
        <taxon>Mucochytrium</taxon>
    </lineage>
</organism>
<feature type="repeat" description="Solcar" evidence="9">
    <location>
        <begin position="50"/>
        <end position="134"/>
    </location>
</feature>
<dbReference type="EMBL" id="HBHK01019969">
    <property type="protein sequence ID" value="CAD9695912.1"/>
    <property type="molecule type" value="Transcribed_RNA"/>
</dbReference>
<dbReference type="GO" id="GO:0005469">
    <property type="term" value="F:succinate:fumarate antiporter activity"/>
    <property type="evidence" value="ECO:0007669"/>
    <property type="project" value="TreeGrafter"/>
</dbReference>
<keyword evidence="4 9" id="KW-0812">Transmembrane</keyword>
<evidence type="ECO:0000256" key="2">
    <source>
        <dbReference type="ARBA" id="ARBA00006375"/>
    </source>
</evidence>
<evidence type="ECO:0000256" key="6">
    <source>
        <dbReference type="ARBA" id="ARBA00022989"/>
    </source>
</evidence>
<evidence type="ECO:0000256" key="8">
    <source>
        <dbReference type="ARBA" id="ARBA00023136"/>
    </source>
</evidence>
<dbReference type="AlphaFoldDB" id="A0A7S2SCA7"/>
<evidence type="ECO:0000256" key="5">
    <source>
        <dbReference type="ARBA" id="ARBA00022737"/>
    </source>
</evidence>
<dbReference type="InterPro" id="IPR049563">
    <property type="entry name" value="TXTP-like"/>
</dbReference>
<feature type="repeat" description="Solcar" evidence="9">
    <location>
        <begin position="246"/>
        <end position="328"/>
    </location>
</feature>
<evidence type="ECO:0000256" key="10">
    <source>
        <dbReference type="RuleBase" id="RU000488"/>
    </source>
</evidence>
<comment type="similarity">
    <text evidence="2 10">Belongs to the mitochondrial carrier (TC 2.A.29) family.</text>
</comment>
<gene>
    <name evidence="11" type="ORF">QSP1433_LOCUS12656</name>
</gene>
<dbReference type="InterPro" id="IPR002067">
    <property type="entry name" value="MCP"/>
</dbReference>
<comment type="subcellular location">
    <subcellularLocation>
        <location evidence="1">Mitochondrion membrane</location>
        <topology evidence="1">Multi-pass membrane protein</topology>
    </subcellularLocation>
</comment>
<protein>
    <submittedName>
        <fullName evidence="11">Uncharacterized protein</fullName>
    </submittedName>
</protein>
<evidence type="ECO:0000256" key="7">
    <source>
        <dbReference type="ARBA" id="ARBA00023128"/>
    </source>
</evidence>
<dbReference type="Gene3D" id="1.50.40.10">
    <property type="entry name" value="Mitochondrial carrier domain"/>
    <property type="match status" value="1"/>
</dbReference>
<proteinExistence type="inferred from homology"/>
<keyword evidence="3 10" id="KW-0813">Transport</keyword>
<reference evidence="11" key="1">
    <citation type="submission" date="2021-01" db="EMBL/GenBank/DDBJ databases">
        <authorList>
            <person name="Corre E."/>
            <person name="Pelletier E."/>
            <person name="Niang G."/>
            <person name="Scheremetjew M."/>
            <person name="Finn R."/>
            <person name="Kale V."/>
            <person name="Holt S."/>
            <person name="Cochrane G."/>
            <person name="Meng A."/>
            <person name="Brown T."/>
            <person name="Cohen L."/>
        </authorList>
    </citation>
    <scope>NUCLEOTIDE SEQUENCE</scope>
    <source>
        <strain evidence="11">NY070348D</strain>
    </source>
</reference>
<keyword evidence="8 9" id="KW-0472">Membrane</keyword>
<name>A0A7S2SCA7_9STRA</name>
<dbReference type="PRINTS" id="PR00926">
    <property type="entry name" value="MITOCARRIER"/>
</dbReference>
<keyword evidence="7" id="KW-0496">Mitochondrion</keyword>
<dbReference type="Pfam" id="PF00153">
    <property type="entry name" value="Mito_carr"/>
    <property type="match status" value="3"/>
</dbReference>
<evidence type="ECO:0000313" key="11">
    <source>
        <dbReference type="EMBL" id="CAD9695912.1"/>
    </source>
</evidence>
<evidence type="ECO:0000256" key="9">
    <source>
        <dbReference type="PROSITE-ProRule" id="PRU00282"/>
    </source>
</evidence>